<keyword evidence="5" id="KW-1185">Reference proteome</keyword>
<evidence type="ECO:0000313" key="4">
    <source>
        <dbReference type="EnsemblMetazoa" id="PHUM577380-PA"/>
    </source>
</evidence>
<dbReference type="HOGENOM" id="CLU_041481_1_2_1"/>
<organism>
    <name type="scientific">Pediculus humanus subsp. corporis</name>
    <name type="common">Body louse</name>
    <dbReference type="NCBI Taxonomy" id="121224"/>
    <lineage>
        <taxon>Eukaryota</taxon>
        <taxon>Metazoa</taxon>
        <taxon>Ecdysozoa</taxon>
        <taxon>Arthropoda</taxon>
        <taxon>Hexapoda</taxon>
        <taxon>Insecta</taxon>
        <taxon>Pterygota</taxon>
        <taxon>Neoptera</taxon>
        <taxon>Paraneoptera</taxon>
        <taxon>Psocodea</taxon>
        <taxon>Troctomorpha</taxon>
        <taxon>Phthiraptera</taxon>
        <taxon>Anoplura</taxon>
        <taxon>Pediculidae</taxon>
        <taxon>Pediculus</taxon>
    </lineage>
</organism>
<keyword evidence="3" id="KW-0436">Ligase</keyword>
<dbReference type="eggNOG" id="KOG0894">
    <property type="taxonomic scope" value="Eukaryota"/>
</dbReference>
<evidence type="ECO:0000259" key="2">
    <source>
        <dbReference type="PROSITE" id="PS50127"/>
    </source>
</evidence>
<dbReference type="EMBL" id="DS235870">
    <property type="protein sequence ID" value="EEB19486.1"/>
    <property type="molecule type" value="Genomic_DNA"/>
</dbReference>
<dbReference type="Proteomes" id="UP000009046">
    <property type="component" value="Unassembled WGS sequence"/>
</dbReference>
<dbReference type="SUPFAM" id="SSF54495">
    <property type="entry name" value="UBC-like"/>
    <property type="match status" value="1"/>
</dbReference>
<dbReference type="RefSeq" id="XP_002432224.1">
    <property type="nucleotide sequence ID" value="XM_002432179.1"/>
</dbReference>
<reference evidence="3" key="1">
    <citation type="submission" date="2007-04" db="EMBL/GenBank/DDBJ databases">
        <title>Annotation of Pediculus humanus corporis strain USDA.</title>
        <authorList>
            <person name="Kirkness E."/>
            <person name="Hannick L."/>
            <person name="Hass B."/>
            <person name="Bruggner R."/>
            <person name="Lawson D."/>
            <person name="Bidwell S."/>
            <person name="Joardar V."/>
            <person name="Caler E."/>
            <person name="Walenz B."/>
            <person name="Inman J."/>
            <person name="Schobel S."/>
            <person name="Galinsky K."/>
            <person name="Amedeo P."/>
            <person name="Strausberg R."/>
        </authorList>
    </citation>
    <scope>NUCLEOTIDE SEQUENCE</scope>
    <source>
        <strain evidence="3">USDA</strain>
    </source>
</reference>
<dbReference type="KEGG" id="phu:Phum_PHUM577380"/>
<evidence type="ECO:0000313" key="5">
    <source>
        <dbReference type="Proteomes" id="UP000009046"/>
    </source>
</evidence>
<dbReference type="InParanoid" id="E0W1I0"/>
<dbReference type="CTD" id="8239561"/>
<dbReference type="EC" id="6.3.2.19" evidence="3"/>
<dbReference type="VEuPathDB" id="VectorBase:PHUM577380"/>
<feature type="domain" description="UBC core" evidence="2">
    <location>
        <begin position="1"/>
        <end position="131"/>
    </location>
</feature>
<dbReference type="InterPro" id="IPR000608">
    <property type="entry name" value="UBC"/>
</dbReference>
<dbReference type="PANTHER" id="PTHR24067">
    <property type="entry name" value="UBIQUITIN-CONJUGATING ENZYME E2"/>
    <property type="match status" value="1"/>
</dbReference>
<proteinExistence type="predicted"/>
<dbReference type="EMBL" id="AAZO01007021">
    <property type="status" value="NOT_ANNOTATED_CDS"/>
    <property type="molecule type" value="Genomic_DNA"/>
</dbReference>
<reference evidence="3" key="2">
    <citation type="submission" date="2007-04" db="EMBL/GenBank/DDBJ databases">
        <title>The genome of the human body louse.</title>
        <authorList>
            <consortium name="The Human Body Louse Genome Consortium"/>
            <person name="Kirkness E."/>
            <person name="Walenz B."/>
            <person name="Hass B."/>
            <person name="Bruggner R."/>
            <person name="Strausberg R."/>
        </authorList>
    </citation>
    <scope>NUCLEOTIDE SEQUENCE</scope>
    <source>
        <strain evidence="3">USDA</strain>
    </source>
</reference>
<dbReference type="OMA" id="CKICCHY"/>
<dbReference type="EnsemblMetazoa" id="PHUM577380-RA">
    <property type="protein sequence ID" value="PHUM577380-PA"/>
    <property type="gene ID" value="PHUM577380"/>
</dbReference>
<dbReference type="PROSITE" id="PS50127">
    <property type="entry name" value="UBC_2"/>
    <property type="match status" value="1"/>
</dbReference>
<protein>
    <submittedName>
        <fullName evidence="3 4">Ubiquitin-conjugating enzyme E2, putative</fullName>
        <ecNumber evidence="3">6.3.2.19</ecNumber>
    </submittedName>
</protein>
<dbReference type="GO" id="GO:0016874">
    <property type="term" value="F:ligase activity"/>
    <property type="evidence" value="ECO:0007669"/>
    <property type="project" value="UniProtKB-KW"/>
</dbReference>
<evidence type="ECO:0000256" key="1">
    <source>
        <dbReference type="SAM" id="Phobius"/>
    </source>
</evidence>
<dbReference type="GeneID" id="8239561"/>
<dbReference type="InterPro" id="IPR016135">
    <property type="entry name" value="UBQ-conjugating_enzyme/RWD"/>
</dbReference>
<keyword evidence="1" id="KW-1133">Transmembrane helix</keyword>
<reference evidence="4" key="3">
    <citation type="submission" date="2021-02" db="UniProtKB">
        <authorList>
            <consortium name="EnsemblMetazoa"/>
        </authorList>
    </citation>
    <scope>IDENTIFICATION</scope>
    <source>
        <strain evidence="4">USDA</strain>
    </source>
</reference>
<feature type="transmembrane region" description="Helical" evidence="1">
    <location>
        <begin position="174"/>
        <end position="198"/>
    </location>
</feature>
<dbReference type="Gene3D" id="3.10.110.10">
    <property type="entry name" value="Ubiquitin Conjugating Enzyme"/>
    <property type="match status" value="1"/>
</dbReference>
<dbReference type="Pfam" id="PF00179">
    <property type="entry name" value="UQ_con"/>
    <property type="match status" value="1"/>
</dbReference>
<dbReference type="STRING" id="121224.E0W1I0"/>
<evidence type="ECO:0000313" key="3">
    <source>
        <dbReference type="EMBL" id="EEB19486.1"/>
    </source>
</evidence>
<keyword evidence="1" id="KW-0812">Transmembrane</keyword>
<dbReference type="SMART" id="SM00212">
    <property type="entry name" value="UBCc"/>
    <property type="match status" value="1"/>
</dbReference>
<dbReference type="AlphaFoldDB" id="E0W1I0"/>
<dbReference type="OrthoDB" id="1158011at2759"/>
<accession>E0W1I0</accession>
<gene>
    <name evidence="4" type="primary">8239561</name>
    <name evidence="3" type="ORF">Phum_PHUM577380</name>
</gene>
<dbReference type="InterPro" id="IPR050113">
    <property type="entry name" value="Ub_conjugating_enzyme"/>
</dbReference>
<dbReference type="CDD" id="cd23799">
    <property type="entry name" value="UBCc_UBE2J"/>
    <property type="match status" value="1"/>
</dbReference>
<dbReference type="FunCoup" id="E0W1I0">
    <property type="interactions" value="2484"/>
</dbReference>
<sequence>MSLQWKNKSNSAAARHYVIAGPEETPYEGGFYHGKLIFPKEFPFKPPSIYMITPNGRFMTNTKLCLSISDYHPDTWNPAWTVSTILTGLLSFMIEDTKTLGSIKSTAFEKKQLAYQSLKFNIENKIFQELFPDICKVTIENRKAVQEMEERREASHGGGIQFLEQNNANDRSPLLSALANIAVIVGFTAFAFTVKYILKTVAYD</sequence>
<keyword evidence="1" id="KW-0472">Membrane</keyword>
<name>E0W1I0_PEDHC</name>